<accession>A0A0A8L8E5</accession>
<name>A0A0A8L8E5_9SACH</name>
<evidence type="ECO:0000256" key="1">
    <source>
        <dbReference type="ARBA" id="ARBA00004141"/>
    </source>
</evidence>
<dbReference type="InterPro" id="IPR005828">
    <property type="entry name" value="MFS_sugar_transport-like"/>
</dbReference>
<evidence type="ECO:0000256" key="6">
    <source>
        <dbReference type="ARBA" id="ARBA00023136"/>
    </source>
</evidence>
<feature type="transmembrane region" description="Helical" evidence="8">
    <location>
        <begin position="473"/>
        <end position="495"/>
    </location>
</feature>
<feature type="transmembrane region" description="Helical" evidence="8">
    <location>
        <begin position="507"/>
        <end position="527"/>
    </location>
</feature>
<dbReference type="GO" id="GO:0015798">
    <property type="term" value="P:myo-inositol transport"/>
    <property type="evidence" value="ECO:0007669"/>
    <property type="project" value="UniProtKB-ARBA"/>
</dbReference>
<dbReference type="FunFam" id="1.20.1250.20:FF:000474">
    <property type="entry name" value="Sugar transporter, putative"/>
    <property type="match status" value="1"/>
</dbReference>
<gene>
    <name evidence="10" type="ORF">KLDO_g2659</name>
</gene>
<dbReference type="Gene3D" id="1.20.1250.20">
    <property type="entry name" value="MFS general substrate transporter like domains"/>
    <property type="match status" value="2"/>
</dbReference>
<protein>
    <submittedName>
        <fullName evidence="10">WGS project CCBQ000000000 data, contig 00106</fullName>
    </submittedName>
</protein>
<dbReference type="Pfam" id="PF00083">
    <property type="entry name" value="Sugar_tr"/>
    <property type="match status" value="1"/>
</dbReference>
<feature type="transmembrane region" description="Helical" evidence="8">
    <location>
        <begin position="318"/>
        <end position="340"/>
    </location>
</feature>
<dbReference type="OrthoDB" id="5290825at2759"/>
<dbReference type="PROSITE" id="PS00216">
    <property type="entry name" value="SUGAR_TRANSPORT_1"/>
    <property type="match status" value="1"/>
</dbReference>
<evidence type="ECO:0000256" key="5">
    <source>
        <dbReference type="ARBA" id="ARBA00022989"/>
    </source>
</evidence>
<dbReference type="GO" id="GO:0015791">
    <property type="term" value="P:polyol transmembrane transport"/>
    <property type="evidence" value="ECO:0007669"/>
    <property type="project" value="UniProtKB-ARBA"/>
</dbReference>
<comment type="caution">
    <text evidence="10">The sequence shown here is derived from an EMBL/GenBank/DDBJ whole genome shotgun (WGS) entry which is preliminary data.</text>
</comment>
<dbReference type="GO" id="GO:0022857">
    <property type="term" value="F:transmembrane transporter activity"/>
    <property type="evidence" value="ECO:0007669"/>
    <property type="project" value="InterPro"/>
</dbReference>
<feature type="transmembrane region" description="Helical" evidence="8">
    <location>
        <begin position="534"/>
        <end position="559"/>
    </location>
</feature>
<feature type="transmembrane region" description="Helical" evidence="8">
    <location>
        <begin position="571"/>
        <end position="590"/>
    </location>
</feature>
<dbReference type="InterPro" id="IPR005829">
    <property type="entry name" value="Sugar_transporter_CS"/>
</dbReference>
<dbReference type="AlphaFoldDB" id="A0A0A8L8E5"/>
<dbReference type="PANTHER" id="PTHR48020">
    <property type="entry name" value="PROTON MYO-INOSITOL COTRANSPORTER"/>
    <property type="match status" value="1"/>
</dbReference>
<keyword evidence="6 8" id="KW-0472">Membrane</keyword>
<dbReference type="InterPro" id="IPR003663">
    <property type="entry name" value="Sugar/inositol_transpt"/>
</dbReference>
<dbReference type="Proteomes" id="UP000031516">
    <property type="component" value="Unassembled WGS sequence"/>
</dbReference>
<feature type="transmembrane region" description="Helical" evidence="8">
    <location>
        <begin position="284"/>
        <end position="306"/>
    </location>
</feature>
<dbReference type="PROSITE" id="PS50850">
    <property type="entry name" value="MFS"/>
    <property type="match status" value="1"/>
</dbReference>
<feature type="domain" description="Major facilitator superfamily (MFS) profile" evidence="9">
    <location>
        <begin position="148"/>
        <end position="594"/>
    </location>
</feature>
<keyword evidence="3" id="KW-0813">Transport</keyword>
<evidence type="ECO:0000256" key="3">
    <source>
        <dbReference type="ARBA" id="ARBA00022448"/>
    </source>
</evidence>
<dbReference type="InterPro" id="IPR036259">
    <property type="entry name" value="MFS_trans_sf"/>
</dbReference>
<dbReference type="PANTHER" id="PTHR48020:SF25">
    <property type="entry name" value="SUGAR TRANSPORTER, PUTATIVE (AFU_ORTHOLOGUE AFUA_7G05830)-RELATED"/>
    <property type="match status" value="1"/>
</dbReference>
<dbReference type="PRINTS" id="PR00171">
    <property type="entry name" value="SUGRTRNSPORT"/>
</dbReference>
<keyword evidence="11" id="KW-1185">Reference proteome</keyword>
<feature type="compositionally biased region" description="Polar residues" evidence="7">
    <location>
        <begin position="8"/>
        <end position="20"/>
    </location>
</feature>
<organism evidence="10 11">
    <name type="scientific">Kluyveromyces dobzhanskii CBS 2104</name>
    <dbReference type="NCBI Taxonomy" id="1427455"/>
    <lineage>
        <taxon>Eukaryota</taxon>
        <taxon>Fungi</taxon>
        <taxon>Dikarya</taxon>
        <taxon>Ascomycota</taxon>
        <taxon>Saccharomycotina</taxon>
        <taxon>Saccharomycetes</taxon>
        <taxon>Saccharomycetales</taxon>
        <taxon>Saccharomycetaceae</taxon>
        <taxon>Kluyveromyces</taxon>
    </lineage>
</organism>
<feature type="transmembrane region" description="Helical" evidence="8">
    <location>
        <begin position="407"/>
        <end position="430"/>
    </location>
</feature>
<evidence type="ECO:0000313" key="10">
    <source>
        <dbReference type="EMBL" id="CDO94392.1"/>
    </source>
</evidence>
<feature type="transmembrane region" description="Helical" evidence="8">
    <location>
        <begin position="221"/>
        <end position="238"/>
    </location>
</feature>
<evidence type="ECO:0000259" key="9">
    <source>
        <dbReference type="PROSITE" id="PS50850"/>
    </source>
</evidence>
<evidence type="ECO:0000256" key="7">
    <source>
        <dbReference type="SAM" id="MobiDB-lite"/>
    </source>
</evidence>
<feature type="region of interest" description="Disordered" evidence="7">
    <location>
        <begin position="1"/>
        <end position="68"/>
    </location>
</feature>
<dbReference type="EMBL" id="CCBQ010000037">
    <property type="protein sequence ID" value="CDO94392.1"/>
    <property type="molecule type" value="Genomic_DNA"/>
</dbReference>
<proteinExistence type="inferred from homology"/>
<feature type="transmembrane region" description="Helical" evidence="8">
    <location>
        <begin position="250"/>
        <end position="272"/>
    </location>
</feature>
<feature type="transmembrane region" description="Helical" evidence="8">
    <location>
        <begin position="442"/>
        <end position="466"/>
    </location>
</feature>
<keyword evidence="5 8" id="KW-1133">Transmembrane helix</keyword>
<comment type="similarity">
    <text evidence="2">Belongs to the major facilitator superfamily. Sugar transporter (TC 2.A.1.1) family.</text>
</comment>
<evidence type="ECO:0000313" key="11">
    <source>
        <dbReference type="Proteomes" id="UP000031516"/>
    </source>
</evidence>
<evidence type="ECO:0000256" key="4">
    <source>
        <dbReference type="ARBA" id="ARBA00022692"/>
    </source>
</evidence>
<comment type="subcellular location">
    <subcellularLocation>
        <location evidence="1">Membrane</location>
        <topology evidence="1">Multi-pass membrane protein</topology>
    </subcellularLocation>
</comment>
<dbReference type="NCBIfam" id="TIGR00879">
    <property type="entry name" value="SP"/>
    <property type="match status" value="1"/>
</dbReference>
<dbReference type="InterPro" id="IPR020846">
    <property type="entry name" value="MFS_dom"/>
</dbReference>
<dbReference type="GO" id="GO:0016020">
    <property type="term" value="C:membrane"/>
    <property type="evidence" value="ECO:0007669"/>
    <property type="project" value="UniProtKB-SubCell"/>
</dbReference>
<reference evidence="10 11" key="1">
    <citation type="submission" date="2014-03" db="EMBL/GenBank/DDBJ databases">
        <title>The genome of Kluyveromyces dobzhanskii.</title>
        <authorList>
            <person name="Nystedt B."/>
            <person name="Astrom S."/>
        </authorList>
    </citation>
    <scope>NUCLEOTIDE SEQUENCE [LARGE SCALE GENOMIC DNA]</scope>
    <source>
        <strain evidence="10 11">CBS 2104</strain>
    </source>
</reference>
<dbReference type="SUPFAM" id="SSF103473">
    <property type="entry name" value="MFS general substrate transporter"/>
    <property type="match status" value="1"/>
</dbReference>
<evidence type="ECO:0000256" key="8">
    <source>
        <dbReference type="SAM" id="Phobius"/>
    </source>
</evidence>
<sequence>MDTKEIKSPSSVEDTNSSTKKSGDVWNGETTSVHEAPKTKTAGGVFVPANDDSSFSSTGEDPEGRDPTVLQEENILAEYSEEQVMNMARAFAKKYELPNEDDIFGRAGALARKPNEYDRLNVLKEEERIACYDEIHHPWRMPKKLLSIIAASAMGAAVQGMDETVINGANLFYPKELGLGTGSKRDDWILGLVNGAPYLCCAGISCWTTDWLNNKFGRKKVIFITCLISAVTCFLQAFGPAGTAGWHYLFAMRFLLGFGIGPKSATTSIYLAECSTKHLRGIVCMNWQTFTAFGIMWGYVFSLIFYKVGGSGIAGGLNWRLMLASAMIPAILVLFQIPFCPESPRWLMGKGRYKEAYESTVQIRNHNILACRDLFYQHVLLMEENSLQMNYWSRLKEVFTVRRNRNALVTAFICAFMQQFCAINVIVYYSSAIFLTSGFSEISSLCASLGFGLINFFFALPAFFMIDRFGRKFLLLNTFPWLAALLLITGFAFWIEDTEKRIGVVSMGVYLFSAVYSFGCGVVPFVIAGEVFPLYVRAIGASLFTVVLWGFNFILSLTWPSMLRAFKAQGAFGFYAAWNVIGWLLVYFLMPETKQLTLEELDEVFDVPLGVRAKHQLLDLWPNFQITVLRRKNIKTQPPLDRHHRMAVKAAEWNEKAEAEEHEITEI</sequence>
<evidence type="ECO:0000256" key="2">
    <source>
        <dbReference type="ARBA" id="ARBA00010992"/>
    </source>
</evidence>
<dbReference type="InterPro" id="IPR050814">
    <property type="entry name" value="Myo-inositol_Transporter"/>
</dbReference>
<keyword evidence="4 8" id="KW-0812">Transmembrane</keyword>